<dbReference type="AlphaFoldDB" id="A0A4C1ZVC1"/>
<keyword evidence="2" id="KW-1185">Reference proteome</keyword>
<reference evidence="1 2" key="1">
    <citation type="journal article" date="2019" name="Commun. Biol.">
        <title>The bagworm genome reveals a unique fibroin gene that provides high tensile strength.</title>
        <authorList>
            <person name="Kono N."/>
            <person name="Nakamura H."/>
            <person name="Ohtoshi R."/>
            <person name="Tomita M."/>
            <person name="Numata K."/>
            <person name="Arakawa K."/>
        </authorList>
    </citation>
    <scope>NUCLEOTIDE SEQUENCE [LARGE SCALE GENOMIC DNA]</scope>
</reference>
<name>A0A4C1ZVC1_EUMVA</name>
<protein>
    <submittedName>
        <fullName evidence="1">Uncharacterized protein</fullName>
    </submittedName>
</protein>
<comment type="caution">
    <text evidence="1">The sequence shown here is derived from an EMBL/GenBank/DDBJ whole genome shotgun (WGS) entry which is preliminary data.</text>
</comment>
<gene>
    <name evidence="1" type="ORF">EVAR_70482_1</name>
</gene>
<dbReference type="Proteomes" id="UP000299102">
    <property type="component" value="Unassembled WGS sequence"/>
</dbReference>
<evidence type="ECO:0000313" key="2">
    <source>
        <dbReference type="Proteomes" id="UP000299102"/>
    </source>
</evidence>
<evidence type="ECO:0000313" key="1">
    <source>
        <dbReference type="EMBL" id="GBP92801.1"/>
    </source>
</evidence>
<organism evidence="1 2">
    <name type="scientific">Eumeta variegata</name>
    <name type="common">Bagworm moth</name>
    <name type="synonym">Eumeta japonica</name>
    <dbReference type="NCBI Taxonomy" id="151549"/>
    <lineage>
        <taxon>Eukaryota</taxon>
        <taxon>Metazoa</taxon>
        <taxon>Ecdysozoa</taxon>
        <taxon>Arthropoda</taxon>
        <taxon>Hexapoda</taxon>
        <taxon>Insecta</taxon>
        <taxon>Pterygota</taxon>
        <taxon>Neoptera</taxon>
        <taxon>Endopterygota</taxon>
        <taxon>Lepidoptera</taxon>
        <taxon>Glossata</taxon>
        <taxon>Ditrysia</taxon>
        <taxon>Tineoidea</taxon>
        <taxon>Psychidae</taxon>
        <taxon>Oiketicinae</taxon>
        <taxon>Eumeta</taxon>
    </lineage>
</organism>
<proteinExistence type="predicted"/>
<accession>A0A4C1ZVC1</accession>
<dbReference type="EMBL" id="BGZK01002311">
    <property type="protein sequence ID" value="GBP92801.1"/>
    <property type="molecule type" value="Genomic_DNA"/>
</dbReference>
<sequence length="104" mass="11479">MQRAIAAKRLTAKSVPPARRLRIAPLISAYKTKPARSAAAAPHLSKRHGLKMNCKAVPRPPIRDSTALFVRYHRFDSKTFSAVALMSANPKYRGKKIAADGLRD</sequence>